<keyword evidence="2" id="KW-0732">Signal</keyword>
<dbReference type="EMBL" id="SMKX01000104">
    <property type="protein sequence ID" value="TDD52925.1"/>
    <property type="molecule type" value="Genomic_DNA"/>
</dbReference>
<feature type="domain" description="D-alanyl-D-alanine carboxypeptidase-like core" evidence="3">
    <location>
        <begin position="96"/>
        <end position="174"/>
    </location>
</feature>
<evidence type="ECO:0000313" key="4">
    <source>
        <dbReference type="EMBL" id="TDD52925.1"/>
    </source>
</evidence>
<keyword evidence="5" id="KW-1185">Reference proteome</keyword>
<protein>
    <submittedName>
        <fullName evidence="4">Peptidase M15</fullName>
    </submittedName>
</protein>
<reference evidence="4 5" key="1">
    <citation type="submission" date="2019-03" db="EMBL/GenBank/DDBJ databases">
        <title>Draft genome sequences of novel Actinobacteria.</title>
        <authorList>
            <person name="Sahin N."/>
            <person name="Ay H."/>
            <person name="Saygin H."/>
        </authorList>
    </citation>
    <scope>NUCLEOTIDE SEQUENCE [LARGE SCALE GENOMIC DNA]</scope>
    <source>
        <strain evidence="4 5">JCM 13523</strain>
    </source>
</reference>
<dbReference type="GO" id="GO:0008233">
    <property type="term" value="F:peptidase activity"/>
    <property type="evidence" value="ECO:0007669"/>
    <property type="project" value="InterPro"/>
</dbReference>
<evidence type="ECO:0000256" key="2">
    <source>
        <dbReference type="SAM" id="SignalP"/>
    </source>
</evidence>
<accession>A0A4R4Z4E4</accession>
<dbReference type="RefSeq" id="WP_132172901.1">
    <property type="nucleotide sequence ID" value="NZ_SMKX01000104.1"/>
</dbReference>
<dbReference type="AlphaFoldDB" id="A0A4R4Z4E4"/>
<dbReference type="OrthoDB" id="3293184at2"/>
<dbReference type="PANTHER" id="PTHR34385">
    <property type="entry name" value="D-ALANYL-D-ALANINE CARBOXYPEPTIDASE"/>
    <property type="match status" value="1"/>
</dbReference>
<name>A0A4R4Z4E4_9ACTN</name>
<dbReference type="PANTHER" id="PTHR34385:SF1">
    <property type="entry name" value="PEPTIDOGLYCAN L-ALANYL-D-GLUTAMATE ENDOPEPTIDASE CWLK"/>
    <property type="match status" value="1"/>
</dbReference>
<feature type="region of interest" description="Disordered" evidence="1">
    <location>
        <begin position="52"/>
        <end position="90"/>
    </location>
</feature>
<dbReference type="SUPFAM" id="SSF55166">
    <property type="entry name" value="Hedgehog/DD-peptidase"/>
    <property type="match status" value="1"/>
</dbReference>
<dbReference type="InterPro" id="IPR009045">
    <property type="entry name" value="Zn_M74/Hedgehog-like"/>
</dbReference>
<dbReference type="Proteomes" id="UP000295124">
    <property type="component" value="Unassembled WGS sequence"/>
</dbReference>
<organism evidence="4 5">
    <name type="scientific">Kribbella antibiotica</name>
    <dbReference type="NCBI Taxonomy" id="190195"/>
    <lineage>
        <taxon>Bacteria</taxon>
        <taxon>Bacillati</taxon>
        <taxon>Actinomycetota</taxon>
        <taxon>Actinomycetes</taxon>
        <taxon>Propionibacteriales</taxon>
        <taxon>Kribbellaceae</taxon>
        <taxon>Kribbella</taxon>
    </lineage>
</organism>
<evidence type="ECO:0000259" key="3">
    <source>
        <dbReference type="Pfam" id="PF02557"/>
    </source>
</evidence>
<dbReference type="GO" id="GO:0006508">
    <property type="term" value="P:proteolysis"/>
    <property type="evidence" value="ECO:0007669"/>
    <property type="project" value="InterPro"/>
</dbReference>
<dbReference type="Gene3D" id="3.30.1380.10">
    <property type="match status" value="1"/>
</dbReference>
<proteinExistence type="predicted"/>
<feature type="chain" id="PRO_5020268756" evidence="2">
    <location>
        <begin position="48"/>
        <end position="213"/>
    </location>
</feature>
<gene>
    <name evidence="4" type="ORF">E1263_28645</name>
</gene>
<dbReference type="Pfam" id="PF02557">
    <property type="entry name" value="VanY"/>
    <property type="match status" value="1"/>
</dbReference>
<feature type="signal peptide" evidence="2">
    <location>
        <begin position="1"/>
        <end position="47"/>
    </location>
</feature>
<sequence length="213" mass="22567">MPKRRRSGNIGPDELFGMIETTPRRSTALGGLAIVAAVTSFALTACAADQTDAAAPPGTPHGKSSGGGRSLPGSADGKLPTGTSAFDTDLPGIANLDPKLRAAVQKAEKAMKEAGIPMQVTTGWRSKKYQVELMDKAIKEYGSREKAKKFVADPDESHHVTGNAVDIGPTDADDWLIRKGNRFGLCQTYSNEIWHFELVTTPGGDCPPMTTPS</sequence>
<dbReference type="InterPro" id="IPR003709">
    <property type="entry name" value="VanY-like_core_dom"/>
</dbReference>
<dbReference type="InterPro" id="IPR052179">
    <property type="entry name" value="DD-CPase-like"/>
</dbReference>
<evidence type="ECO:0000256" key="1">
    <source>
        <dbReference type="SAM" id="MobiDB-lite"/>
    </source>
</evidence>
<comment type="caution">
    <text evidence="4">The sequence shown here is derived from an EMBL/GenBank/DDBJ whole genome shotgun (WGS) entry which is preliminary data.</text>
</comment>
<evidence type="ECO:0000313" key="5">
    <source>
        <dbReference type="Proteomes" id="UP000295124"/>
    </source>
</evidence>
<dbReference type="CDD" id="cd14846">
    <property type="entry name" value="Peptidase_M15_like"/>
    <property type="match status" value="1"/>
</dbReference>